<evidence type="ECO:0000313" key="11">
    <source>
        <dbReference type="Proteomes" id="UP001484097"/>
    </source>
</evidence>
<evidence type="ECO:0000256" key="8">
    <source>
        <dbReference type="ARBA" id="ARBA00031155"/>
    </source>
</evidence>
<protein>
    <recommendedName>
        <fullName evidence="8">Propionate 3-nitronate monooxygenase</fullName>
    </recommendedName>
</protein>
<dbReference type="RefSeq" id="WP_347920875.1">
    <property type="nucleotide sequence ID" value="NZ_JBDXMX010000004.1"/>
</dbReference>
<accession>A0ABV0IJE0</accession>
<proteinExistence type="inferred from homology"/>
<evidence type="ECO:0000256" key="4">
    <source>
        <dbReference type="ARBA" id="ARBA00022630"/>
    </source>
</evidence>
<dbReference type="Gene3D" id="3.20.20.70">
    <property type="entry name" value="Aldolase class I"/>
    <property type="match status" value="1"/>
</dbReference>
<keyword evidence="7 10" id="KW-0503">Monooxygenase</keyword>
<evidence type="ECO:0000256" key="9">
    <source>
        <dbReference type="ARBA" id="ARBA00049401"/>
    </source>
</evidence>
<dbReference type="Proteomes" id="UP001484097">
    <property type="component" value="Unassembled WGS sequence"/>
</dbReference>
<dbReference type="CDD" id="cd04730">
    <property type="entry name" value="NPD_like"/>
    <property type="match status" value="1"/>
</dbReference>
<comment type="similarity">
    <text evidence="2">Belongs to the nitronate monooxygenase family. NMO class I subfamily.</text>
</comment>
<sequence length="382" mass="38426">MSTTPSAPASLTRPTVPVVAAPMAGGPSTWQLAAAVSAAGGLGFLAGGMRPVERLIRDVESARQATQAPVGVNLFVPEPANTAIPAERSAPGSEARRRRAAEVAAYRSSLLAEATRLGVDPAGLPAAESLDPDATDGWDAKLDAAEAGAWPLVTFTFGLPSPEVFARLHAGGSTLGVTVTTAAEATRALEHGADLLSVQGPESGGHRSVHDPAADPGTTALADLLAEMRAAVGPSVPLFAAGGIMEADGVRAVLAAGANAAQCGTAFLRAHEAGTSALQRAALDQAAAGTHFAAPDGSARTALTRAYSGRWARGLENDFMLRHADAPAAYPEVNVLTQPLRAAATAAGDAESVSLWAGVGAARARTAPAAEIVTEILGVSPQ</sequence>
<organism evidence="10 11">
    <name type="scientific">Citricoccus nitrophenolicus</name>
    <dbReference type="NCBI Taxonomy" id="863575"/>
    <lineage>
        <taxon>Bacteria</taxon>
        <taxon>Bacillati</taxon>
        <taxon>Actinomycetota</taxon>
        <taxon>Actinomycetes</taxon>
        <taxon>Micrococcales</taxon>
        <taxon>Micrococcaceae</taxon>
        <taxon>Citricoccus</taxon>
    </lineage>
</organism>
<dbReference type="EMBL" id="JBDXMX010000004">
    <property type="protein sequence ID" value="MEO9248267.1"/>
    <property type="molecule type" value="Genomic_DNA"/>
</dbReference>
<evidence type="ECO:0000256" key="7">
    <source>
        <dbReference type="ARBA" id="ARBA00023033"/>
    </source>
</evidence>
<evidence type="ECO:0000256" key="5">
    <source>
        <dbReference type="ARBA" id="ARBA00022643"/>
    </source>
</evidence>
<evidence type="ECO:0000256" key="1">
    <source>
        <dbReference type="ARBA" id="ARBA00001917"/>
    </source>
</evidence>
<keyword evidence="11" id="KW-1185">Reference proteome</keyword>
<dbReference type="SUPFAM" id="SSF51412">
    <property type="entry name" value="Inosine monophosphate dehydrogenase (IMPDH)"/>
    <property type="match status" value="1"/>
</dbReference>
<evidence type="ECO:0000313" key="10">
    <source>
        <dbReference type="EMBL" id="MEO9248267.1"/>
    </source>
</evidence>
<gene>
    <name evidence="10" type="ORF">ABDK96_11280</name>
</gene>
<keyword evidence="6" id="KW-0560">Oxidoreductase</keyword>
<dbReference type="InterPro" id="IPR004136">
    <property type="entry name" value="NMO"/>
</dbReference>
<comment type="caution">
    <text evidence="10">The sequence shown here is derived from an EMBL/GenBank/DDBJ whole genome shotgun (WGS) entry which is preliminary data.</text>
</comment>
<reference evidence="10 11" key="1">
    <citation type="submission" date="2024-05" db="EMBL/GenBank/DDBJ databases">
        <authorList>
            <person name="Yi C."/>
        </authorList>
    </citation>
    <scope>NUCLEOTIDE SEQUENCE [LARGE SCALE GENOMIC DNA]</scope>
    <source>
        <strain evidence="10 11">XS13</strain>
    </source>
</reference>
<comment type="cofactor">
    <cofactor evidence="1">
        <name>FMN</name>
        <dbReference type="ChEBI" id="CHEBI:58210"/>
    </cofactor>
</comment>
<evidence type="ECO:0000256" key="6">
    <source>
        <dbReference type="ARBA" id="ARBA00023002"/>
    </source>
</evidence>
<dbReference type="PANTHER" id="PTHR42747">
    <property type="entry name" value="NITRONATE MONOOXYGENASE-RELATED"/>
    <property type="match status" value="1"/>
</dbReference>
<keyword evidence="3" id="KW-0216">Detoxification</keyword>
<keyword evidence="4" id="KW-0285">Flavoprotein</keyword>
<dbReference type="InterPro" id="IPR013785">
    <property type="entry name" value="Aldolase_TIM"/>
</dbReference>
<dbReference type="GO" id="GO:0004497">
    <property type="term" value="F:monooxygenase activity"/>
    <property type="evidence" value="ECO:0007669"/>
    <property type="project" value="UniProtKB-KW"/>
</dbReference>
<comment type="catalytic activity">
    <reaction evidence="9">
        <text>3 propionate 3-nitronate + 3 O2 + H2O = 3 3-oxopropanoate + 2 nitrate + nitrite + H2O2 + 3 H(+)</text>
        <dbReference type="Rhea" id="RHEA:57332"/>
        <dbReference type="ChEBI" id="CHEBI:15377"/>
        <dbReference type="ChEBI" id="CHEBI:15378"/>
        <dbReference type="ChEBI" id="CHEBI:15379"/>
        <dbReference type="ChEBI" id="CHEBI:16240"/>
        <dbReference type="ChEBI" id="CHEBI:16301"/>
        <dbReference type="ChEBI" id="CHEBI:17632"/>
        <dbReference type="ChEBI" id="CHEBI:33190"/>
        <dbReference type="ChEBI" id="CHEBI:136067"/>
    </reaction>
</comment>
<evidence type="ECO:0000256" key="2">
    <source>
        <dbReference type="ARBA" id="ARBA00009881"/>
    </source>
</evidence>
<dbReference type="Pfam" id="PF03060">
    <property type="entry name" value="NMO"/>
    <property type="match status" value="1"/>
</dbReference>
<name>A0ABV0IJE0_9MICC</name>
<keyword evidence="5" id="KW-0288">FMN</keyword>
<evidence type="ECO:0000256" key="3">
    <source>
        <dbReference type="ARBA" id="ARBA00022575"/>
    </source>
</evidence>
<dbReference type="PANTHER" id="PTHR42747:SF3">
    <property type="entry name" value="NITRONATE MONOOXYGENASE-RELATED"/>
    <property type="match status" value="1"/>
</dbReference>